<dbReference type="CDD" id="cd00130">
    <property type="entry name" value="PAS"/>
    <property type="match status" value="2"/>
</dbReference>
<dbReference type="PANTHER" id="PTHR32089:SF112">
    <property type="entry name" value="LYSOZYME-LIKE PROTEIN-RELATED"/>
    <property type="match status" value="1"/>
</dbReference>
<dbReference type="SMART" id="SM00091">
    <property type="entry name" value="PAS"/>
    <property type="match status" value="2"/>
</dbReference>
<dbReference type="InterPro" id="IPR000014">
    <property type="entry name" value="PAS"/>
</dbReference>
<keyword evidence="1 3" id="KW-0807">Transducer</keyword>
<dbReference type="Gene3D" id="3.30.450.20">
    <property type="entry name" value="PAS domain"/>
    <property type="match status" value="2"/>
</dbReference>
<evidence type="ECO:0000259" key="6">
    <source>
        <dbReference type="PROSITE" id="PS50112"/>
    </source>
</evidence>
<dbReference type="SMART" id="SM00086">
    <property type="entry name" value="PAC"/>
    <property type="match status" value="2"/>
</dbReference>
<dbReference type="PANTHER" id="PTHR32089">
    <property type="entry name" value="METHYL-ACCEPTING CHEMOTAXIS PROTEIN MCPB"/>
    <property type="match status" value="1"/>
</dbReference>
<gene>
    <name evidence="7" type="ORF">ACFFRE_01720</name>
</gene>
<feature type="domain" description="Methyl-accepting transducer" evidence="5">
    <location>
        <begin position="299"/>
        <end position="545"/>
    </location>
</feature>
<dbReference type="Pfam" id="PF08448">
    <property type="entry name" value="PAS_4"/>
    <property type="match status" value="2"/>
</dbReference>
<evidence type="ECO:0000256" key="1">
    <source>
        <dbReference type="ARBA" id="ARBA00023224"/>
    </source>
</evidence>
<dbReference type="PRINTS" id="PR00260">
    <property type="entry name" value="CHEMTRNSDUCR"/>
</dbReference>
<dbReference type="InterPro" id="IPR004089">
    <property type="entry name" value="MCPsignal_dom"/>
</dbReference>
<protein>
    <submittedName>
        <fullName evidence="7">Methyl-accepting chemotaxis protein</fullName>
    </submittedName>
</protein>
<dbReference type="InterPro" id="IPR013656">
    <property type="entry name" value="PAS_4"/>
</dbReference>
<dbReference type="SMART" id="SM00283">
    <property type="entry name" value="MA"/>
    <property type="match status" value="1"/>
</dbReference>
<dbReference type="InterPro" id="IPR001610">
    <property type="entry name" value="PAC"/>
</dbReference>
<evidence type="ECO:0000256" key="3">
    <source>
        <dbReference type="PROSITE-ProRule" id="PRU00284"/>
    </source>
</evidence>
<evidence type="ECO:0000313" key="7">
    <source>
        <dbReference type="EMBL" id="MFC0080874.1"/>
    </source>
</evidence>
<feature type="region of interest" description="Disordered" evidence="4">
    <location>
        <begin position="1"/>
        <end position="39"/>
    </location>
</feature>
<dbReference type="EMBL" id="JBHLYQ010000008">
    <property type="protein sequence ID" value="MFC0080874.1"/>
    <property type="molecule type" value="Genomic_DNA"/>
</dbReference>
<dbReference type="SUPFAM" id="SSF58104">
    <property type="entry name" value="Methyl-accepting chemotaxis protein (MCP) signaling domain"/>
    <property type="match status" value="1"/>
</dbReference>
<dbReference type="Pfam" id="PF00015">
    <property type="entry name" value="MCPsignal"/>
    <property type="match status" value="1"/>
</dbReference>
<accession>A0ABV6BZM2</accession>
<organism evidence="7 8">
    <name type="scientific">Aciditerrimonas ferrireducens</name>
    <dbReference type="NCBI Taxonomy" id="667306"/>
    <lineage>
        <taxon>Bacteria</taxon>
        <taxon>Bacillati</taxon>
        <taxon>Actinomycetota</taxon>
        <taxon>Acidimicrobiia</taxon>
        <taxon>Acidimicrobiales</taxon>
        <taxon>Acidimicrobiaceae</taxon>
        <taxon>Aciditerrimonas</taxon>
    </lineage>
</organism>
<dbReference type="RefSeq" id="WP_377787541.1">
    <property type="nucleotide sequence ID" value="NZ_JBHLYQ010000008.1"/>
</dbReference>
<dbReference type="NCBIfam" id="TIGR00229">
    <property type="entry name" value="sensory_box"/>
    <property type="match status" value="2"/>
</dbReference>
<comment type="similarity">
    <text evidence="2">Belongs to the methyl-accepting chemotaxis (MCP) protein family.</text>
</comment>
<feature type="compositionally biased region" description="Low complexity" evidence="4">
    <location>
        <begin position="19"/>
        <end position="29"/>
    </location>
</feature>
<name>A0ABV6BZM2_9ACTN</name>
<evidence type="ECO:0000259" key="5">
    <source>
        <dbReference type="PROSITE" id="PS50111"/>
    </source>
</evidence>
<dbReference type="InterPro" id="IPR004090">
    <property type="entry name" value="Chemotax_Me-accpt_rcpt"/>
</dbReference>
<dbReference type="InterPro" id="IPR035965">
    <property type="entry name" value="PAS-like_dom_sf"/>
</dbReference>
<sequence>MTNRAGEGRARTEAGKAGGASATRSGRATSTRRRPAAAAREGGVLADLRVLEADPELEVLLQRLPVARVDLEGIIRFANESLETLLGYGPGELEGKHHGVLLDPEVASAEDHLQRFAEVLGGQVRPLEAAVRGKDGRPRWLQGCYLPVAGSDGVVSHVLLVGVAAPETLSLLDAYSRAAALLVYDMEGKVVDVNPTFLANLGLKRDQVLSLTKEAFADAETRASAEYQELWEALARGESRTGEFKRSTNEEERWIQASYLPMLDDQGRPWRIAVSFTDATDRVLLRRQTAQAVQDAQEIAGGVSEAAEDLATLGEELRATAGETTAQAEAVSSAAEEVNASVQTVSAAAEELATSFSTVADNVEEAARVIGTAVEAASTARETIERLGVSSREVSTVSKVIASIAQQTNLLALNATIEAARAGEAGKGFAVVANEVKELAKQTAQATEDIGRIISTSLADYAEAVSAMEAIGQVIEQINTFSGAIAEATRDQRATTKMVAETINQAASGTGEIARNISGVAGTAQRTSEMAVRGEEQTQRLRDLAQQLQDLAAGFRASLEG</sequence>
<keyword evidence="8" id="KW-1185">Reference proteome</keyword>
<dbReference type="SUPFAM" id="SSF55785">
    <property type="entry name" value="PYP-like sensor domain (PAS domain)"/>
    <property type="match status" value="2"/>
</dbReference>
<dbReference type="Proteomes" id="UP001589788">
    <property type="component" value="Unassembled WGS sequence"/>
</dbReference>
<reference evidence="7 8" key="1">
    <citation type="submission" date="2024-09" db="EMBL/GenBank/DDBJ databases">
        <authorList>
            <person name="Sun Q."/>
            <person name="Mori K."/>
        </authorList>
    </citation>
    <scope>NUCLEOTIDE SEQUENCE [LARGE SCALE GENOMIC DNA]</scope>
    <source>
        <strain evidence="7 8">JCM 15389</strain>
    </source>
</reference>
<evidence type="ECO:0000256" key="2">
    <source>
        <dbReference type="ARBA" id="ARBA00029447"/>
    </source>
</evidence>
<comment type="caution">
    <text evidence="7">The sequence shown here is derived from an EMBL/GenBank/DDBJ whole genome shotgun (WGS) entry which is preliminary data.</text>
</comment>
<feature type="compositionally biased region" description="Basic and acidic residues" evidence="4">
    <location>
        <begin position="1"/>
        <end position="14"/>
    </location>
</feature>
<feature type="domain" description="PAS" evidence="6">
    <location>
        <begin position="164"/>
        <end position="210"/>
    </location>
</feature>
<feature type="domain" description="PAS" evidence="6">
    <location>
        <begin position="53"/>
        <end position="105"/>
    </location>
</feature>
<evidence type="ECO:0000256" key="4">
    <source>
        <dbReference type="SAM" id="MobiDB-lite"/>
    </source>
</evidence>
<evidence type="ECO:0000313" key="8">
    <source>
        <dbReference type="Proteomes" id="UP001589788"/>
    </source>
</evidence>
<proteinExistence type="inferred from homology"/>
<dbReference type="PROSITE" id="PS50112">
    <property type="entry name" value="PAS"/>
    <property type="match status" value="2"/>
</dbReference>
<dbReference type="PROSITE" id="PS50111">
    <property type="entry name" value="CHEMOTAXIS_TRANSDUC_2"/>
    <property type="match status" value="1"/>
</dbReference>
<dbReference type="Gene3D" id="1.10.287.950">
    <property type="entry name" value="Methyl-accepting chemotaxis protein"/>
    <property type="match status" value="1"/>
</dbReference>